<reference evidence="2 3" key="1">
    <citation type="submission" date="2019-07" db="EMBL/GenBank/DDBJ databases">
        <title>Whole genome shotgun sequence of Microvirga aerophila NBRC 106136.</title>
        <authorList>
            <person name="Hosoyama A."/>
            <person name="Uohara A."/>
            <person name="Ohji S."/>
            <person name="Ichikawa N."/>
        </authorList>
    </citation>
    <scope>NUCLEOTIDE SEQUENCE [LARGE SCALE GENOMIC DNA]</scope>
    <source>
        <strain evidence="2 3">NBRC 106136</strain>
    </source>
</reference>
<dbReference type="Gene3D" id="2.170.150.40">
    <property type="entry name" value="Domain of unknown function (DUF427)"/>
    <property type="match status" value="1"/>
</dbReference>
<protein>
    <recommendedName>
        <fullName evidence="1">DUF427 domain-containing protein</fullName>
    </recommendedName>
</protein>
<dbReference type="Pfam" id="PF04248">
    <property type="entry name" value="NTP_transf_9"/>
    <property type="match status" value="1"/>
</dbReference>
<gene>
    <name evidence="2" type="ORF">MAE02_04210</name>
</gene>
<dbReference type="AlphaFoldDB" id="A0A512BLE6"/>
<dbReference type="Proteomes" id="UP000321085">
    <property type="component" value="Unassembled WGS sequence"/>
</dbReference>
<proteinExistence type="predicted"/>
<accession>A0A512BLE6</accession>
<keyword evidence="3" id="KW-1185">Reference proteome</keyword>
<dbReference type="InterPro" id="IPR007361">
    <property type="entry name" value="DUF427"/>
</dbReference>
<dbReference type="PANTHER" id="PTHR34310">
    <property type="entry name" value="DUF427 DOMAIN PROTEIN (AFU_ORTHOLOGUE AFUA_3G02220)"/>
    <property type="match status" value="1"/>
</dbReference>
<name>A0A512BLE6_9HYPH</name>
<comment type="caution">
    <text evidence="2">The sequence shown here is derived from an EMBL/GenBank/DDBJ whole genome shotgun (WGS) entry which is preliminary data.</text>
</comment>
<dbReference type="RefSeq" id="WP_114184617.1">
    <property type="nucleotide sequence ID" value="NZ_BJYU01000002.1"/>
</dbReference>
<dbReference type="PANTHER" id="PTHR34310:SF9">
    <property type="entry name" value="BLR5716 PROTEIN"/>
    <property type="match status" value="1"/>
</dbReference>
<evidence type="ECO:0000259" key="1">
    <source>
        <dbReference type="Pfam" id="PF04248"/>
    </source>
</evidence>
<dbReference type="EMBL" id="BJYU01000002">
    <property type="protein sequence ID" value="GEO12725.1"/>
    <property type="molecule type" value="Genomic_DNA"/>
</dbReference>
<feature type="domain" description="DUF427" evidence="1">
    <location>
        <begin position="19"/>
        <end position="111"/>
    </location>
</feature>
<evidence type="ECO:0000313" key="2">
    <source>
        <dbReference type="EMBL" id="GEO12725.1"/>
    </source>
</evidence>
<sequence length="121" mass="13683">MKEPGVDHPITIEKNPHRIRVVLGGFIIAETTQSLTLREATLPVVHYIPREDVHMDLLDPTDHRTHCPYKGDASYFTATAGGLVRENAAWSYEKPFPAVGEIKEHVAFYPEKVDAIEEFQD</sequence>
<dbReference type="InterPro" id="IPR038694">
    <property type="entry name" value="DUF427_sf"/>
</dbReference>
<evidence type="ECO:0000313" key="3">
    <source>
        <dbReference type="Proteomes" id="UP000321085"/>
    </source>
</evidence>
<organism evidence="2 3">
    <name type="scientific">Microvirga aerophila</name>
    <dbReference type="NCBI Taxonomy" id="670291"/>
    <lineage>
        <taxon>Bacteria</taxon>
        <taxon>Pseudomonadati</taxon>
        <taxon>Pseudomonadota</taxon>
        <taxon>Alphaproteobacteria</taxon>
        <taxon>Hyphomicrobiales</taxon>
        <taxon>Methylobacteriaceae</taxon>
        <taxon>Microvirga</taxon>
    </lineage>
</organism>
<dbReference type="OrthoDB" id="9815163at2"/>